<dbReference type="Pfam" id="PF05137">
    <property type="entry name" value="PilN"/>
    <property type="match status" value="1"/>
</dbReference>
<dbReference type="InterPro" id="IPR043129">
    <property type="entry name" value="ATPase_NBD"/>
</dbReference>
<dbReference type="Proteomes" id="UP000051634">
    <property type="component" value="Unassembled WGS sequence"/>
</dbReference>
<protein>
    <submittedName>
        <fullName evidence="3">Tfp pilus assembly protein PilN</fullName>
    </submittedName>
</protein>
<evidence type="ECO:0000313" key="3">
    <source>
        <dbReference type="EMBL" id="KRT55557.1"/>
    </source>
</evidence>
<evidence type="ECO:0000256" key="1">
    <source>
        <dbReference type="SAM" id="Coils"/>
    </source>
</evidence>
<evidence type="ECO:0000256" key="2">
    <source>
        <dbReference type="SAM" id="Phobius"/>
    </source>
</evidence>
<organism evidence="3 4">
    <name type="scientific">endosymbiont of Ridgeia piscesae</name>
    <dbReference type="NCBI Taxonomy" id="54398"/>
    <lineage>
        <taxon>Bacteria</taxon>
        <taxon>Pseudomonadati</taxon>
        <taxon>Pseudomonadota</taxon>
        <taxon>Gammaproteobacteria</taxon>
        <taxon>sulfur-oxidizing symbionts</taxon>
    </lineage>
</organism>
<dbReference type="EMBL" id="LDXT01000077">
    <property type="protein sequence ID" value="KRT55557.1"/>
    <property type="molecule type" value="Genomic_DNA"/>
</dbReference>
<dbReference type="AlphaFoldDB" id="A0A0T5YZF6"/>
<sequence length="363" mass="41129">MAEQSAMSFARMQDLAAQFWHWWIAELTGMMPEFVKRILFGGQVYQIVVEGDDLAIRRVVKGTKGGEPVMVGLIDPSGLGRERLLLQDARRVELILPPEGYLKKRLILPRVAESNLREVLTFQLEQETPFRLSQVYFDSLCVARNRGSQTLTIDLYVAPKGRVDLLLEQLSKHAIRLDAVTVDGEIAGESLELNLMPGEQRRRGYSFARRFNYLLAGLVLLLGLSNLLFPLWEKSVELERLQLKAAQLKQQVVKARELRERVDTAKNEAGFILEKRMEHAPVLEVINELTHLLPDNTWLDQLEIDAGDVQVHGFSASASTLISLLESSNSFSDARFRSSITKNAINDMERFHLSAQFVTEATR</sequence>
<keyword evidence="2" id="KW-0472">Membrane</keyword>
<dbReference type="InterPro" id="IPR007813">
    <property type="entry name" value="PilN"/>
</dbReference>
<dbReference type="InterPro" id="IPR052534">
    <property type="entry name" value="Extracell_DNA_Util/SecSys_Comp"/>
</dbReference>
<dbReference type="PANTHER" id="PTHR40278">
    <property type="entry name" value="DNA UTILIZATION PROTEIN HOFN"/>
    <property type="match status" value="1"/>
</dbReference>
<proteinExistence type="predicted"/>
<keyword evidence="2" id="KW-0812">Transmembrane</keyword>
<dbReference type="SUPFAM" id="SSF53067">
    <property type="entry name" value="Actin-like ATPase domain"/>
    <property type="match status" value="1"/>
</dbReference>
<reference evidence="3 4" key="1">
    <citation type="submission" date="2015-11" db="EMBL/GenBank/DDBJ databases">
        <title>The genome of Candidatus Endoriftia persephone in Ridgeia piscesae and population structure of the North Eastern Pacific vestimentiferan symbionts.</title>
        <authorList>
            <person name="Perez M."/>
            <person name="Juniper K.S."/>
        </authorList>
    </citation>
    <scope>NUCLEOTIDE SEQUENCE [LARGE SCALE GENOMIC DNA]</scope>
    <source>
        <strain evidence="3">Ind11</strain>
    </source>
</reference>
<keyword evidence="4" id="KW-1185">Reference proteome</keyword>
<comment type="caution">
    <text evidence="3">The sequence shown here is derived from an EMBL/GenBank/DDBJ whole genome shotgun (WGS) entry which is preliminary data.</text>
</comment>
<keyword evidence="1" id="KW-0175">Coiled coil</keyword>
<keyword evidence="2" id="KW-1133">Transmembrane helix</keyword>
<dbReference type="Gene3D" id="3.30.420.380">
    <property type="match status" value="1"/>
</dbReference>
<feature type="coiled-coil region" evidence="1">
    <location>
        <begin position="231"/>
        <end position="275"/>
    </location>
</feature>
<accession>A0A0T5YZF6</accession>
<name>A0A0T5YZF6_9GAMM</name>
<gene>
    <name evidence="3" type="ORF">Ga0074115_12033</name>
</gene>
<evidence type="ECO:0000313" key="4">
    <source>
        <dbReference type="Proteomes" id="UP000051634"/>
    </source>
</evidence>
<dbReference type="PANTHER" id="PTHR40278:SF1">
    <property type="entry name" value="DNA UTILIZATION PROTEIN HOFN"/>
    <property type="match status" value="1"/>
</dbReference>
<dbReference type="RefSeq" id="WP_232433055.1">
    <property type="nucleotide sequence ID" value="NZ_KQ557135.1"/>
</dbReference>
<feature type="transmembrane region" description="Helical" evidence="2">
    <location>
        <begin position="211"/>
        <end position="232"/>
    </location>
</feature>